<feature type="compositionally biased region" description="Basic residues" evidence="1">
    <location>
        <begin position="1"/>
        <end position="12"/>
    </location>
</feature>
<accession>A0A7S4C3C5</accession>
<protein>
    <recommendedName>
        <fullName evidence="3">GH26 domain-containing protein</fullName>
    </recommendedName>
</protein>
<evidence type="ECO:0000313" key="2">
    <source>
        <dbReference type="EMBL" id="CAE0785662.1"/>
    </source>
</evidence>
<dbReference type="EMBL" id="HBIZ01061921">
    <property type="protein sequence ID" value="CAE0785662.1"/>
    <property type="molecule type" value="Transcribed_RNA"/>
</dbReference>
<proteinExistence type="predicted"/>
<sequence length="401" mass="44378">MGKRAGQPRRHSLSGCADSPDAEGAALPCDFKFGATYTKGDAGLGSVEGGADYLAVWLGTYSKKFGTGFNRYHHGHMLDRVKRFNATAVFYAYLIAMLARHTQGLHDCDVKGAHSLCVHGADFIRRKEALILDTYEHYANETAKRLGDDAQVIWLMEPDWHQYSAPTQRGGGLRQRTMVTLFGRMVARIKRHLPKAKISFDISPWVNDQEAWLRPFLERCEIDYMHTSGGRTLGDSTRVRADANNLVTWREVHRITGKGIIADTGYGVGGARGSADPQFDVAWYNETHLRDRIADGVIALTQAYAWPTWEQQLPPLRAKLPKAKNCLTVTVPSKEARARLGFARSFNRTTVAATPRAQPPRTQAPRLPAARTPARTHAVGSHSSLRAAGERRRAAGPALKP</sequence>
<evidence type="ECO:0008006" key="3">
    <source>
        <dbReference type="Google" id="ProtNLM"/>
    </source>
</evidence>
<dbReference type="AlphaFoldDB" id="A0A7S4C3C5"/>
<feature type="region of interest" description="Disordered" evidence="1">
    <location>
        <begin position="1"/>
        <end position="22"/>
    </location>
</feature>
<reference evidence="2" key="1">
    <citation type="submission" date="2021-01" db="EMBL/GenBank/DDBJ databases">
        <authorList>
            <person name="Corre E."/>
            <person name="Pelletier E."/>
            <person name="Niang G."/>
            <person name="Scheremetjew M."/>
            <person name="Finn R."/>
            <person name="Kale V."/>
            <person name="Holt S."/>
            <person name="Cochrane G."/>
            <person name="Meng A."/>
            <person name="Brown T."/>
            <person name="Cohen L."/>
        </authorList>
    </citation>
    <scope>NUCLEOTIDE SEQUENCE</scope>
    <source>
        <strain evidence="2">CCMP645</strain>
    </source>
</reference>
<name>A0A7S4C3C5_CHRCT</name>
<feature type="region of interest" description="Disordered" evidence="1">
    <location>
        <begin position="351"/>
        <end position="401"/>
    </location>
</feature>
<organism evidence="2">
    <name type="scientific">Chrysotila carterae</name>
    <name type="common">Marine alga</name>
    <name type="synonym">Syracosphaera carterae</name>
    <dbReference type="NCBI Taxonomy" id="13221"/>
    <lineage>
        <taxon>Eukaryota</taxon>
        <taxon>Haptista</taxon>
        <taxon>Haptophyta</taxon>
        <taxon>Prymnesiophyceae</taxon>
        <taxon>Isochrysidales</taxon>
        <taxon>Isochrysidaceae</taxon>
        <taxon>Chrysotila</taxon>
    </lineage>
</organism>
<evidence type="ECO:0000256" key="1">
    <source>
        <dbReference type="SAM" id="MobiDB-lite"/>
    </source>
</evidence>
<gene>
    <name evidence="2" type="ORF">PCAR00345_LOCUS38370</name>
</gene>
<feature type="compositionally biased region" description="Low complexity" evidence="1">
    <location>
        <begin position="351"/>
        <end position="376"/>
    </location>
</feature>